<accession>A0A1B6HUL1</accession>
<dbReference type="AlphaFoldDB" id="A0A1B6HUL1"/>
<organism evidence="1">
    <name type="scientific">Homalodisca liturata</name>
    <dbReference type="NCBI Taxonomy" id="320908"/>
    <lineage>
        <taxon>Eukaryota</taxon>
        <taxon>Metazoa</taxon>
        <taxon>Ecdysozoa</taxon>
        <taxon>Arthropoda</taxon>
        <taxon>Hexapoda</taxon>
        <taxon>Insecta</taxon>
        <taxon>Pterygota</taxon>
        <taxon>Neoptera</taxon>
        <taxon>Paraneoptera</taxon>
        <taxon>Hemiptera</taxon>
        <taxon>Auchenorrhyncha</taxon>
        <taxon>Membracoidea</taxon>
        <taxon>Cicadellidae</taxon>
        <taxon>Cicadellinae</taxon>
        <taxon>Proconiini</taxon>
        <taxon>Homalodisca</taxon>
    </lineage>
</organism>
<feature type="non-terminal residue" evidence="1">
    <location>
        <position position="112"/>
    </location>
</feature>
<protein>
    <submittedName>
        <fullName evidence="1">Uncharacterized protein</fullName>
    </submittedName>
</protein>
<proteinExistence type="predicted"/>
<dbReference type="EMBL" id="GECU01029339">
    <property type="protein sequence ID" value="JAS78367.1"/>
    <property type="molecule type" value="Transcribed_RNA"/>
</dbReference>
<sequence length="112" mass="12776">NIPDSNTISKTADAVFVQDFLAHLKSNVLYSDVRHFRLGKKRTNRPLMLCMPSKGTAIHIFKNLKENDVPNSMRGISISHDRTPREKRHLETLRATLKSKQDAGDTSLTIRY</sequence>
<feature type="non-terminal residue" evidence="1">
    <location>
        <position position="1"/>
    </location>
</feature>
<reference evidence="1" key="1">
    <citation type="submission" date="2015-11" db="EMBL/GenBank/DDBJ databases">
        <title>De novo transcriptome assembly of four potential Pierce s Disease insect vectors from Arizona vineyards.</title>
        <authorList>
            <person name="Tassone E.E."/>
        </authorList>
    </citation>
    <scope>NUCLEOTIDE SEQUENCE</scope>
</reference>
<evidence type="ECO:0000313" key="1">
    <source>
        <dbReference type="EMBL" id="JAS78367.1"/>
    </source>
</evidence>
<name>A0A1B6HUL1_9HEMI</name>
<gene>
    <name evidence="1" type="ORF">g.1768</name>
</gene>